<proteinExistence type="predicted"/>
<organism evidence="1 2">
    <name type="scientific">Gigaspora margarita</name>
    <dbReference type="NCBI Taxonomy" id="4874"/>
    <lineage>
        <taxon>Eukaryota</taxon>
        <taxon>Fungi</taxon>
        <taxon>Fungi incertae sedis</taxon>
        <taxon>Mucoromycota</taxon>
        <taxon>Glomeromycotina</taxon>
        <taxon>Glomeromycetes</taxon>
        <taxon>Diversisporales</taxon>
        <taxon>Gigasporaceae</taxon>
        <taxon>Gigaspora</taxon>
    </lineage>
</organism>
<dbReference type="EMBL" id="CAJVQB010014798">
    <property type="protein sequence ID" value="CAG8770756.1"/>
    <property type="molecule type" value="Genomic_DNA"/>
</dbReference>
<protein>
    <submittedName>
        <fullName evidence="1">43623_t:CDS:1</fullName>
    </submittedName>
</protein>
<accession>A0ABN7VH77</accession>
<comment type="caution">
    <text evidence="1">The sequence shown here is derived from an EMBL/GenBank/DDBJ whole genome shotgun (WGS) entry which is preliminary data.</text>
</comment>
<evidence type="ECO:0000313" key="1">
    <source>
        <dbReference type="EMBL" id="CAG8770756.1"/>
    </source>
</evidence>
<gene>
    <name evidence="1" type="ORF">GMARGA_LOCUS18493</name>
</gene>
<evidence type="ECO:0000313" key="2">
    <source>
        <dbReference type="Proteomes" id="UP000789901"/>
    </source>
</evidence>
<dbReference type="Proteomes" id="UP000789901">
    <property type="component" value="Unassembled WGS sequence"/>
</dbReference>
<keyword evidence="2" id="KW-1185">Reference proteome</keyword>
<sequence>MDDLHELLNKIATVKNIYLDSEEEGWDFEDNDCNEIRDFSKQARAGCACNG</sequence>
<reference evidence="1 2" key="1">
    <citation type="submission" date="2021-06" db="EMBL/GenBank/DDBJ databases">
        <authorList>
            <person name="Kallberg Y."/>
            <person name="Tangrot J."/>
            <person name="Rosling A."/>
        </authorList>
    </citation>
    <scope>NUCLEOTIDE SEQUENCE [LARGE SCALE GENOMIC DNA]</scope>
    <source>
        <strain evidence="1 2">120-4 pot B 10/14</strain>
    </source>
</reference>
<name>A0ABN7VH77_GIGMA</name>